<gene>
    <name evidence="1" type="ORF">HINF_LOCUS47912</name>
    <name evidence="2" type="ORF">HINF_LOCUS7646</name>
</gene>
<reference evidence="1" key="1">
    <citation type="submission" date="2023-06" db="EMBL/GenBank/DDBJ databases">
        <authorList>
            <person name="Kurt Z."/>
        </authorList>
    </citation>
    <scope>NUCLEOTIDE SEQUENCE</scope>
</reference>
<proteinExistence type="predicted"/>
<evidence type="ECO:0000313" key="1">
    <source>
        <dbReference type="EMBL" id="CAI9960267.1"/>
    </source>
</evidence>
<dbReference type="Proteomes" id="UP001642409">
    <property type="component" value="Unassembled WGS sequence"/>
</dbReference>
<comment type="caution">
    <text evidence="1">The sequence shown here is derived from an EMBL/GenBank/DDBJ whole genome shotgun (WGS) entry which is preliminary data.</text>
</comment>
<evidence type="ECO:0000313" key="3">
    <source>
        <dbReference type="Proteomes" id="UP001642409"/>
    </source>
</evidence>
<dbReference type="AlphaFoldDB" id="A0AA86UQ36"/>
<organism evidence="1">
    <name type="scientific">Hexamita inflata</name>
    <dbReference type="NCBI Taxonomy" id="28002"/>
    <lineage>
        <taxon>Eukaryota</taxon>
        <taxon>Metamonada</taxon>
        <taxon>Diplomonadida</taxon>
        <taxon>Hexamitidae</taxon>
        <taxon>Hexamitinae</taxon>
        <taxon>Hexamita</taxon>
    </lineage>
</organism>
<dbReference type="EMBL" id="CATOUU010000931">
    <property type="protein sequence ID" value="CAI9960267.1"/>
    <property type="molecule type" value="Genomic_DNA"/>
</dbReference>
<reference evidence="2 3" key="2">
    <citation type="submission" date="2024-07" db="EMBL/GenBank/DDBJ databases">
        <authorList>
            <person name="Akdeniz Z."/>
        </authorList>
    </citation>
    <scope>NUCLEOTIDE SEQUENCE [LARGE SCALE GENOMIC DNA]</scope>
</reference>
<name>A0AA86UQ36_9EUKA</name>
<accession>A0AA86UQ36</accession>
<dbReference type="EMBL" id="CAXDID020000016">
    <property type="protein sequence ID" value="CAL5983499.1"/>
    <property type="molecule type" value="Genomic_DNA"/>
</dbReference>
<keyword evidence="3" id="KW-1185">Reference proteome</keyword>
<sequence>MQIYCTSFIIIQLSKTSLAHQHGKLLLRCILIDDFDITLNLLQKQINNQHPFDDFLHLVLLQIKFYSQNLNQINGAEPGLRIFAVVLNSEFGRTLYFAEELRRRFTSRLWSGVFLAQMKLICQNGRGMQFL</sequence>
<protein>
    <submittedName>
        <fullName evidence="2">Hypothetical_protein</fullName>
    </submittedName>
</protein>
<evidence type="ECO:0000313" key="2">
    <source>
        <dbReference type="EMBL" id="CAL5983499.1"/>
    </source>
</evidence>